<dbReference type="PATRIC" id="fig|667014.3.peg.163"/>
<dbReference type="eggNOG" id="COG1413">
    <property type="taxonomic scope" value="Bacteria"/>
</dbReference>
<dbReference type="Proteomes" id="UP000006793">
    <property type="component" value="Chromosome"/>
</dbReference>
<evidence type="ECO:0000313" key="1">
    <source>
        <dbReference type="EMBL" id="AEH44044.1"/>
    </source>
</evidence>
<dbReference type="PaxDb" id="667014-Thein_0159"/>
<dbReference type="OrthoDB" id="9774367at2"/>
<name>F8A8Z5_THEID</name>
<dbReference type="EMBL" id="CP002683">
    <property type="protein sequence ID" value="AEH44044.1"/>
    <property type="molecule type" value="Genomic_DNA"/>
</dbReference>
<organism evidence="1 2">
    <name type="scientific">Thermodesulfatator indicus (strain DSM 15286 / JCM 11887 / CIR29812)</name>
    <dbReference type="NCBI Taxonomy" id="667014"/>
    <lineage>
        <taxon>Bacteria</taxon>
        <taxon>Pseudomonadati</taxon>
        <taxon>Thermodesulfobacteriota</taxon>
        <taxon>Thermodesulfobacteria</taxon>
        <taxon>Thermodesulfobacteriales</taxon>
        <taxon>Thermodesulfatatoraceae</taxon>
        <taxon>Thermodesulfatator</taxon>
    </lineage>
</organism>
<dbReference type="HOGENOM" id="CLU_749505_0_0_0"/>
<dbReference type="Gene3D" id="1.25.10.10">
    <property type="entry name" value="Leucine-rich Repeat Variant"/>
    <property type="match status" value="1"/>
</dbReference>
<dbReference type="SUPFAM" id="SSF48371">
    <property type="entry name" value="ARM repeat"/>
    <property type="match status" value="1"/>
</dbReference>
<dbReference type="InterPro" id="IPR054701">
    <property type="entry name" value="DVU0298-like"/>
</dbReference>
<dbReference type="AlphaFoldDB" id="F8A8Z5"/>
<dbReference type="InterPro" id="IPR016024">
    <property type="entry name" value="ARM-type_fold"/>
</dbReference>
<sequence length="359" mass="40621">MLKAKPVLCPFCGHPVAPPQNLGFQFSDFDAGFCDCGAVYVSDVTGHNRGAAFVEALLLACGGNWDLAWELEPEADYQEQVVEHYDQKSHQVFGDPSDRVNVKGVLIFLRLSDELRDLSAEKIAEIKASRRTKESPPPGFKPKRLRRQEIEKLLHENREKEIVYHCRFLPVNLSTLRKVLYSADPLLRWRAVVTMGEAAQAVLKTRPDITADLIKRLIYSSADSAASAWGALETVGEIIRREPGRFSLFVKNLLAFLKYPEFRSGALWALYRIAQGKPSLIKNERYWIILDLLKDQEPIVRALATMVCQYARIIEALPALKNLLEDQDIVEIFNPEEKNFKKVTVGALAKEAIKTLERT</sequence>
<reference evidence="1 2" key="2">
    <citation type="journal article" date="2012" name="Stand. Genomic Sci.">
        <title>Complete genome sequence of the thermophilic sulfate-reducing ocean bacterium Thermodesulfatator indicus type strain (CIR29812(T)).</title>
        <authorList>
            <person name="Anderson I."/>
            <person name="Saunders E."/>
            <person name="Lapidus A."/>
            <person name="Nolan M."/>
            <person name="Lucas S."/>
            <person name="Tice H."/>
            <person name="Del Rio T.G."/>
            <person name="Cheng J.F."/>
            <person name="Han C."/>
            <person name="Tapia R."/>
            <person name="Goodwin L.A."/>
            <person name="Pitluck S."/>
            <person name="Liolios K."/>
            <person name="Mavromatis K."/>
            <person name="Pagani I."/>
            <person name="Ivanova N."/>
            <person name="Mikhailova N."/>
            <person name="Pati A."/>
            <person name="Chen A."/>
            <person name="Palaniappan K."/>
            <person name="Land M."/>
            <person name="Hauser L."/>
            <person name="Jeffries C.D."/>
            <person name="Chang Y.J."/>
            <person name="Brambilla E.M."/>
            <person name="Rohde M."/>
            <person name="Spring S."/>
            <person name="Goker M."/>
            <person name="Detter J.C."/>
            <person name="Woyke T."/>
            <person name="Bristow J."/>
            <person name="Eisen J.A."/>
            <person name="Markowitz V."/>
            <person name="Hugenholtz P."/>
            <person name="Kyrpides N.C."/>
            <person name="Klenk H.P."/>
        </authorList>
    </citation>
    <scope>NUCLEOTIDE SEQUENCE [LARGE SCALE GENOMIC DNA]</scope>
    <source>
        <strain evidence="2">DSM 15286 / JCM 11887 / CIR29812</strain>
    </source>
</reference>
<protein>
    <submittedName>
        <fullName evidence="1">Heat repeat-containing PBS lyase</fullName>
    </submittedName>
</protein>
<keyword evidence="1" id="KW-0456">Lyase</keyword>
<accession>F8A8Z5</accession>
<proteinExistence type="predicted"/>
<keyword evidence="2" id="KW-1185">Reference proteome</keyword>
<dbReference type="STRING" id="667014.Thein_0159"/>
<dbReference type="InParanoid" id="F8A8Z5"/>
<reference evidence="2" key="1">
    <citation type="submission" date="2011-04" db="EMBL/GenBank/DDBJ databases">
        <title>The complete genome of Thermodesulfatator indicus DSM 15286.</title>
        <authorList>
            <person name="Lucas S."/>
            <person name="Copeland A."/>
            <person name="Lapidus A."/>
            <person name="Bruce D."/>
            <person name="Goodwin L."/>
            <person name="Pitluck S."/>
            <person name="Peters L."/>
            <person name="Kyrpides N."/>
            <person name="Mavromatis K."/>
            <person name="Pagani I."/>
            <person name="Ivanova N."/>
            <person name="Saunders L."/>
            <person name="Detter J.C."/>
            <person name="Tapia R."/>
            <person name="Han C."/>
            <person name="Land M."/>
            <person name="Hauser L."/>
            <person name="Markowitz V."/>
            <person name="Cheng J.-F."/>
            <person name="Hugenholtz P."/>
            <person name="Woyke T."/>
            <person name="Wu D."/>
            <person name="Spring S."/>
            <person name="Schroeder M."/>
            <person name="Brambilla E."/>
            <person name="Klenk H.-P."/>
            <person name="Eisen J.A."/>
        </authorList>
    </citation>
    <scope>NUCLEOTIDE SEQUENCE [LARGE SCALE GENOMIC DNA]</scope>
    <source>
        <strain evidence="2">DSM 15286 / JCM 11887 / CIR29812</strain>
    </source>
</reference>
<gene>
    <name evidence="1" type="ordered locus">Thein_0159</name>
</gene>
<dbReference type="RefSeq" id="WP_013906791.1">
    <property type="nucleotide sequence ID" value="NC_015681.1"/>
</dbReference>
<dbReference type="KEGG" id="tid:Thein_0159"/>
<dbReference type="NCBIfam" id="NF045662">
    <property type="entry name" value="DVU0298_fam"/>
    <property type="match status" value="1"/>
</dbReference>
<evidence type="ECO:0000313" key="2">
    <source>
        <dbReference type="Proteomes" id="UP000006793"/>
    </source>
</evidence>
<dbReference type="InterPro" id="IPR011989">
    <property type="entry name" value="ARM-like"/>
</dbReference>
<dbReference type="GO" id="GO:0016829">
    <property type="term" value="F:lyase activity"/>
    <property type="evidence" value="ECO:0007669"/>
    <property type="project" value="UniProtKB-KW"/>
</dbReference>